<dbReference type="AlphaFoldDB" id="A0A563U8F0"/>
<dbReference type="InterPro" id="IPR036641">
    <property type="entry name" value="HPT_dom_sf"/>
</dbReference>
<organism evidence="3 4">
    <name type="scientific">Mucilaginibacter achroorhodeus</name>
    <dbReference type="NCBI Taxonomy" id="2599294"/>
    <lineage>
        <taxon>Bacteria</taxon>
        <taxon>Pseudomonadati</taxon>
        <taxon>Bacteroidota</taxon>
        <taxon>Sphingobacteriia</taxon>
        <taxon>Sphingobacteriales</taxon>
        <taxon>Sphingobacteriaceae</taxon>
        <taxon>Mucilaginibacter</taxon>
    </lineage>
</organism>
<dbReference type="GO" id="GO:0000160">
    <property type="term" value="P:phosphorelay signal transduction system"/>
    <property type="evidence" value="ECO:0007669"/>
    <property type="project" value="InterPro"/>
</dbReference>
<dbReference type="InterPro" id="IPR008207">
    <property type="entry name" value="Sig_transdc_His_kin_Hpt_dom"/>
</dbReference>
<name>A0A563U8F0_9SPHI</name>
<gene>
    <name evidence="3" type="ORF">FPZ42_00155</name>
</gene>
<reference evidence="3 4" key="1">
    <citation type="submission" date="2019-07" db="EMBL/GenBank/DDBJ databases">
        <authorList>
            <person name="Kim J."/>
        </authorList>
    </citation>
    <scope>NUCLEOTIDE SEQUENCE [LARGE SCALE GENOMIC DNA]</scope>
    <source>
        <strain evidence="3 4">MJ1a</strain>
    </source>
</reference>
<dbReference type="Gene3D" id="1.20.120.160">
    <property type="entry name" value="HPT domain"/>
    <property type="match status" value="1"/>
</dbReference>
<accession>A0A563U8F0</accession>
<dbReference type="Pfam" id="PF01627">
    <property type="entry name" value="Hpt"/>
    <property type="match status" value="1"/>
</dbReference>
<dbReference type="Proteomes" id="UP000318010">
    <property type="component" value="Unassembled WGS sequence"/>
</dbReference>
<comment type="caution">
    <text evidence="3">The sequence shown here is derived from an EMBL/GenBank/DDBJ whole genome shotgun (WGS) entry which is preliminary data.</text>
</comment>
<protein>
    <submittedName>
        <fullName evidence="3">Hpt domain-containing protein</fullName>
    </submittedName>
</protein>
<dbReference type="PROSITE" id="PS50894">
    <property type="entry name" value="HPT"/>
    <property type="match status" value="1"/>
</dbReference>
<keyword evidence="1" id="KW-0597">Phosphoprotein</keyword>
<evidence type="ECO:0000313" key="4">
    <source>
        <dbReference type="Proteomes" id="UP000318010"/>
    </source>
</evidence>
<proteinExistence type="predicted"/>
<feature type="modified residue" description="Phosphohistidine" evidence="1">
    <location>
        <position position="61"/>
    </location>
</feature>
<dbReference type="GO" id="GO:0004672">
    <property type="term" value="F:protein kinase activity"/>
    <property type="evidence" value="ECO:0007669"/>
    <property type="project" value="UniProtKB-ARBA"/>
</dbReference>
<evidence type="ECO:0000256" key="1">
    <source>
        <dbReference type="PROSITE-ProRule" id="PRU00110"/>
    </source>
</evidence>
<feature type="domain" description="HPt" evidence="2">
    <location>
        <begin position="22"/>
        <end position="114"/>
    </location>
</feature>
<keyword evidence="4" id="KW-1185">Reference proteome</keyword>
<evidence type="ECO:0000259" key="2">
    <source>
        <dbReference type="PROSITE" id="PS50894"/>
    </source>
</evidence>
<sequence>MSDFQPNQDLDLSFLYEIADGSDEFIVDSIGLFLEQTPQLLNTISNAIDAQDWATAASASHKLKPNLGFFGMPISQATIQEVELACKAGGENPTEIIEKFTQVKSTVEANLIELQKIKTEKEANL</sequence>
<dbReference type="EMBL" id="VOEI01000001">
    <property type="protein sequence ID" value="TWR27661.1"/>
    <property type="molecule type" value="Genomic_DNA"/>
</dbReference>
<dbReference type="RefSeq" id="WP_146268478.1">
    <property type="nucleotide sequence ID" value="NZ_VOEI01000001.1"/>
</dbReference>
<evidence type="ECO:0000313" key="3">
    <source>
        <dbReference type="EMBL" id="TWR27661.1"/>
    </source>
</evidence>
<dbReference type="OrthoDB" id="982275at2"/>
<dbReference type="SUPFAM" id="SSF47226">
    <property type="entry name" value="Histidine-containing phosphotransfer domain, HPT domain"/>
    <property type="match status" value="1"/>
</dbReference>